<feature type="domain" description="Alpha-carbonic anhydrase" evidence="10">
    <location>
        <begin position="43"/>
        <end position="285"/>
    </location>
</feature>
<evidence type="ECO:0000256" key="4">
    <source>
        <dbReference type="ARBA" id="ARBA00012925"/>
    </source>
</evidence>
<comment type="function">
    <text evidence="2 9">Reversible hydration of carbon dioxide.</text>
</comment>
<dbReference type="Proteomes" id="UP000076532">
    <property type="component" value="Unassembled WGS sequence"/>
</dbReference>
<dbReference type="InterPro" id="IPR036398">
    <property type="entry name" value="CA_dom_sf"/>
</dbReference>
<evidence type="ECO:0000313" key="11">
    <source>
        <dbReference type="EMBL" id="KZP22758.1"/>
    </source>
</evidence>
<evidence type="ECO:0000256" key="5">
    <source>
        <dbReference type="ARBA" id="ARBA00022723"/>
    </source>
</evidence>
<keyword evidence="7 9" id="KW-0456">Lyase</keyword>
<dbReference type="InterPro" id="IPR018338">
    <property type="entry name" value="Carbonic_anhydrase_a-class_CS"/>
</dbReference>
<keyword evidence="9" id="KW-0732">Signal</keyword>
<keyword evidence="6 9" id="KW-0862">Zinc</keyword>
<feature type="chain" id="PRO_5025080227" description="Carbonic anhydrase" evidence="9">
    <location>
        <begin position="21"/>
        <end position="292"/>
    </location>
</feature>
<evidence type="ECO:0000256" key="2">
    <source>
        <dbReference type="ARBA" id="ARBA00002904"/>
    </source>
</evidence>
<dbReference type="CDD" id="cd03124">
    <property type="entry name" value="alpha_CA_prokaryotic_like"/>
    <property type="match status" value="1"/>
</dbReference>
<dbReference type="AlphaFoldDB" id="A0A166LAV7"/>
<evidence type="ECO:0000256" key="3">
    <source>
        <dbReference type="ARBA" id="ARBA00010718"/>
    </source>
</evidence>
<proteinExistence type="inferred from homology"/>
<protein>
    <recommendedName>
        <fullName evidence="4 9">Carbonic anhydrase</fullName>
        <ecNumber evidence="4 9">4.2.1.1</ecNumber>
    </recommendedName>
</protein>
<dbReference type="InterPro" id="IPR023561">
    <property type="entry name" value="Carbonic_anhydrase_a-class"/>
</dbReference>
<dbReference type="EMBL" id="KV417537">
    <property type="protein sequence ID" value="KZP22758.1"/>
    <property type="molecule type" value="Genomic_DNA"/>
</dbReference>
<accession>A0A166LAV7</accession>
<dbReference type="InterPro" id="IPR041891">
    <property type="entry name" value="Alpha_CA_prokaryot-like"/>
</dbReference>
<dbReference type="PANTHER" id="PTHR18952">
    <property type="entry name" value="CARBONIC ANHYDRASE"/>
    <property type="match status" value="1"/>
</dbReference>
<dbReference type="GO" id="GO:0008270">
    <property type="term" value="F:zinc ion binding"/>
    <property type="evidence" value="ECO:0007669"/>
    <property type="project" value="UniProtKB-UniRule"/>
</dbReference>
<dbReference type="InterPro" id="IPR001148">
    <property type="entry name" value="CA_dom"/>
</dbReference>
<evidence type="ECO:0000256" key="8">
    <source>
        <dbReference type="ARBA" id="ARBA00048348"/>
    </source>
</evidence>
<organism evidence="11 12">
    <name type="scientific">Athelia psychrophila</name>
    <dbReference type="NCBI Taxonomy" id="1759441"/>
    <lineage>
        <taxon>Eukaryota</taxon>
        <taxon>Fungi</taxon>
        <taxon>Dikarya</taxon>
        <taxon>Basidiomycota</taxon>
        <taxon>Agaricomycotina</taxon>
        <taxon>Agaricomycetes</taxon>
        <taxon>Agaricomycetidae</taxon>
        <taxon>Atheliales</taxon>
        <taxon>Atheliaceae</taxon>
        <taxon>Athelia</taxon>
    </lineage>
</organism>
<evidence type="ECO:0000256" key="1">
    <source>
        <dbReference type="ARBA" id="ARBA00001947"/>
    </source>
</evidence>
<dbReference type="GO" id="GO:0004089">
    <property type="term" value="F:carbonate dehydratase activity"/>
    <property type="evidence" value="ECO:0007669"/>
    <property type="project" value="UniProtKB-UniRule"/>
</dbReference>
<keyword evidence="5 9" id="KW-0479">Metal-binding</keyword>
<evidence type="ECO:0000313" key="12">
    <source>
        <dbReference type="Proteomes" id="UP000076532"/>
    </source>
</evidence>
<comment type="similarity">
    <text evidence="3 9">Belongs to the alpha-carbonic anhydrase family.</text>
</comment>
<dbReference type="PANTHER" id="PTHR18952:SF265">
    <property type="entry name" value="CARBONIC ANHYDRASE"/>
    <property type="match status" value="1"/>
</dbReference>
<dbReference type="OrthoDB" id="429145at2759"/>
<dbReference type="Pfam" id="PF00194">
    <property type="entry name" value="Carb_anhydrase"/>
    <property type="match status" value="1"/>
</dbReference>
<gene>
    <name evidence="11" type="ORF">FIBSPDRAFT_1043346</name>
</gene>
<dbReference type="PROSITE" id="PS00162">
    <property type="entry name" value="ALPHA_CA_1"/>
    <property type="match status" value="1"/>
</dbReference>
<dbReference type="SMART" id="SM01057">
    <property type="entry name" value="Carb_anhydrase"/>
    <property type="match status" value="1"/>
</dbReference>
<keyword evidence="12" id="KW-1185">Reference proteome</keyword>
<name>A0A166LAV7_9AGAM</name>
<feature type="signal peptide" evidence="9">
    <location>
        <begin position="1"/>
        <end position="20"/>
    </location>
</feature>
<evidence type="ECO:0000259" key="10">
    <source>
        <dbReference type="PROSITE" id="PS51144"/>
    </source>
</evidence>
<reference evidence="11 12" key="1">
    <citation type="journal article" date="2016" name="Mol. Biol. Evol.">
        <title>Comparative Genomics of Early-Diverging Mushroom-Forming Fungi Provides Insights into the Origins of Lignocellulose Decay Capabilities.</title>
        <authorList>
            <person name="Nagy L.G."/>
            <person name="Riley R."/>
            <person name="Tritt A."/>
            <person name="Adam C."/>
            <person name="Daum C."/>
            <person name="Floudas D."/>
            <person name="Sun H."/>
            <person name="Yadav J.S."/>
            <person name="Pangilinan J."/>
            <person name="Larsson K.H."/>
            <person name="Matsuura K."/>
            <person name="Barry K."/>
            <person name="Labutti K."/>
            <person name="Kuo R."/>
            <person name="Ohm R.A."/>
            <person name="Bhattacharya S.S."/>
            <person name="Shirouzu T."/>
            <person name="Yoshinaga Y."/>
            <person name="Martin F.M."/>
            <person name="Grigoriev I.V."/>
            <person name="Hibbett D.S."/>
        </authorList>
    </citation>
    <scope>NUCLEOTIDE SEQUENCE [LARGE SCALE GENOMIC DNA]</scope>
    <source>
        <strain evidence="11 12">CBS 109695</strain>
    </source>
</reference>
<evidence type="ECO:0000256" key="7">
    <source>
        <dbReference type="ARBA" id="ARBA00023239"/>
    </source>
</evidence>
<dbReference type="SUPFAM" id="SSF51069">
    <property type="entry name" value="Carbonic anhydrase"/>
    <property type="match status" value="1"/>
</dbReference>
<sequence length="292" mass="31768">MFSTLFAIGFALVAPRTVVASCAHGVEWIHPFSATVNGTVAIPAFSYGTTTGPLNWHNLNTNNTLCGNGTNQSPILLNTTTSRAPYGSITLNVPITDSAVLVNLGTNVEVILNGTLKAANSTWKLLQFHFHTPSEHRIDLAHHEAEIHFVFTASDGSAKLAVLAFFVQVEDEHTTPVIEDILSYLPDVQIPGTTTQVHAVDMSAFQEHANKLSYYAYTGSLTTPPCSESVSWFIATSPIPLYIKVYKALKDTTKTNNRYTQDNPGQTSNIESTIPEKNWVVPTRHKGGSSSH</sequence>
<dbReference type="STRING" id="436010.A0A166LAV7"/>
<evidence type="ECO:0000256" key="6">
    <source>
        <dbReference type="ARBA" id="ARBA00022833"/>
    </source>
</evidence>
<comment type="cofactor">
    <cofactor evidence="1 9">
        <name>Zn(2+)</name>
        <dbReference type="ChEBI" id="CHEBI:29105"/>
    </cofactor>
</comment>
<evidence type="ECO:0000256" key="9">
    <source>
        <dbReference type="RuleBase" id="RU367011"/>
    </source>
</evidence>
<dbReference type="EC" id="4.2.1.1" evidence="4 9"/>
<dbReference type="Gene3D" id="3.10.200.10">
    <property type="entry name" value="Alpha carbonic anhydrase"/>
    <property type="match status" value="1"/>
</dbReference>
<comment type="catalytic activity">
    <reaction evidence="8 9">
        <text>hydrogencarbonate + H(+) = CO2 + H2O</text>
        <dbReference type="Rhea" id="RHEA:10748"/>
        <dbReference type="ChEBI" id="CHEBI:15377"/>
        <dbReference type="ChEBI" id="CHEBI:15378"/>
        <dbReference type="ChEBI" id="CHEBI:16526"/>
        <dbReference type="ChEBI" id="CHEBI:17544"/>
        <dbReference type="EC" id="4.2.1.1"/>
    </reaction>
</comment>
<dbReference type="PROSITE" id="PS51144">
    <property type="entry name" value="ALPHA_CA_2"/>
    <property type="match status" value="1"/>
</dbReference>